<dbReference type="EMBL" id="PKMF04000126">
    <property type="protein sequence ID" value="KAK7848510.1"/>
    <property type="molecule type" value="Genomic_DNA"/>
</dbReference>
<keyword evidence="2" id="KW-1185">Reference proteome</keyword>
<organism evidence="1 2">
    <name type="scientific">Quercus suber</name>
    <name type="common">Cork oak</name>
    <dbReference type="NCBI Taxonomy" id="58331"/>
    <lineage>
        <taxon>Eukaryota</taxon>
        <taxon>Viridiplantae</taxon>
        <taxon>Streptophyta</taxon>
        <taxon>Embryophyta</taxon>
        <taxon>Tracheophyta</taxon>
        <taxon>Spermatophyta</taxon>
        <taxon>Magnoliopsida</taxon>
        <taxon>eudicotyledons</taxon>
        <taxon>Gunneridae</taxon>
        <taxon>Pentapetalae</taxon>
        <taxon>rosids</taxon>
        <taxon>fabids</taxon>
        <taxon>Fagales</taxon>
        <taxon>Fagaceae</taxon>
        <taxon>Quercus</taxon>
    </lineage>
</organism>
<evidence type="ECO:0000313" key="2">
    <source>
        <dbReference type="Proteomes" id="UP000237347"/>
    </source>
</evidence>
<dbReference type="Proteomes" id="UP000237347">
    <property type="component" value="Unassembled WGS sequence"/>
</dbReference>
<evidence type="ECO:0000313" key="1">
    <source>
        <dbReference type="EMBL" id="KAK7848510.1"/>
    </source>
</evidence>
<gene>
    <name evidence="1" type="ORF">CFP56_004880</name>
</gene>
<name>A0AAW0L9V3_QUESU</name>
<protein>
    <submittedName>
        <fullName evidence="1">Uncharacterized protein</fullName>
    </submittedName>
</protein>
<proteinExistence type="predicted"/>
<sequence>MCRPLELEGATWFFFEGEEEKDPQRWSQLDCDVFFNNDIKECMKIFFFYYLRSSQAKFAASINSDLLNKFWDREKGVSSGGDCTNGEKAGRKVFVDA</sequence>
<reference evidence="1 2" key="1">
    <citation type="journal article" date="2018" name="Sci. Data">
        <title>The draft genome sequence of cork oak.</title>
        <authorList>
            <person name="Ramos A.M."/>
            <person name="Usie A."/>
            <person name="Barbosa P."/>
            <person name="Barros P.M."/>
            <person name="Capote T."/>
            <person name="Chaves I."/>
            <person name="Simoes F."/>
            <person name="Abreu I."/>
            <person name="Carrasquinho I."/>
            <person name="Faro C."/>
            <person name="Guimaraes J.B."/>
            <person name="Mendonca D."/>
            <person name="Nobrega F."/>
            <person name="Rodrigues L."/>
            <person name="Saibo N.J.M."/>
            <person name="Varela M.C."/>
            <person name="Egas C."/>
            <person name="Matos J."/>
            <person name="Miguel C.M."/>
            <person name="Oliveira M.M."/>
            <person name="Ricardo C.P."/>
            <person name="Goncalves S."/>
        </authorList>
    </citation>
    <scope>NUCLEOTIDE SEQUENCE [LARGE SCALE GENOMIC DNA]</scope>
    <source>
        <strain evidence="2">cv. HL8</strain>
    </source>
</reference>
<comment type="caution">
    <text evidence="1">The sequence shown here is derived from an EMBL/GenBank/DDBJ whole genome shotgun (WGS) entry which is preliminary data.</text>
</comment>
<dbReference type="AlphaFoldDB" id="A0AAW0L9V3"/>
<accession>A0AAW0L9V3</accession>